<dbReference type="Proteomes" id="UP000245626">
    <property type="component" value="Unassembled WGS sequence"/>
</dbReference>
<organism evidence="1 2">
    <name type="scientific">Violaceomyces palustris</name>
    <dbReference type="NCBI Taxonomy" id="1673888"/>
    <lineage>
        <taxon>Eukaryota</taxon>
        <taxon>Fungi</taxon>
        <taxon>Dikarya</taxon>
        <taxon>Basidiomycota</taxon>
        <taxon>Ustilaginomycotina</taxon>
        <taxon>Ustilaginomycetes</taxon>
        <taxon>Violaceomycetales</taxon>
        <taxon>Violaceomycetaceae</taxon>
        <taxon>Violaceomyces</taxon>
    </lineage>
</organism>
<reference evidence="1 2" key="1">
    <citation type="journal article" date="2018" name="Mol. Biol. Evol.">
        <title>Broad Genomic Sampling Reveals a Smut Pathogenic Ancestry of the Fungal Clade Ustilaginomycotina.</title>
        <authorList>
            <person name="Kijpornyongpan T."/>
            <person name="Mondo S.J."/>
            <person name="Barry K."/>
            <person name="Sandor L."/>
            <person name="Lee J."/>
            <person name="Lipzen A."/>
            <person name="Pangilinan J."/>
            <person name="LaButti K."/>
            <person name="Hainaut M."/>
            <person name="Henrissat B."/>
            <person name="Grigoriev I.V."/>
            <person name="Spatafora J.W."/>
            <person name="Aime M.C."/>
        </authorList>
    </citation>
    <scope>NUCLEOTIDE SEQUENCE [LARGE SCALE GENOMIC DNA]</scope>
    <source>
        <strain evidence="1 2">SA 807</strain>
    </source>
</reference>
<protein>
    <submittedName>
        <fullName evidence="1">Clavaminate synthase-like protein</fullName>
    </submittedName>
</protein>
<sequence length="462" mass="52543">MTIQIPSSDQGIKPSPTASLADLADYRLDYSLWDPSNPSSTEETRRRFVNSLRSAATLGLGFFYLSNTPLEGDRRRHLFSRTRAFFQETSLEDKLSIEMARSRHFRGYTAVGDEMTLGRKDERDQIDFGYDLDTYLDRRRAAVGREESGQKQEWEEEEESLISEWRSDPELEKLSFLNLVGPNQYPSEEGHPNLVGFKDSVRDWSTTCEELVVQLTKALEEALGVESGRLVRTLKGEDDQDQVGDRVGGESELDPSRTAIKRLGPLPFCRMKVIRYPPISDPTTTNNNSNNNDSDQGVGPHKDSGWITLLATSDVAGLEVQDFKGNWIDVPHIDGEMVVNFGQQIEYQTRGLVQAACHRVVRRQDSKSRTRYSIPYFSFPALNAKLRPLSEKELKPLLDLWSETEEEGNHQREDRHREGIIVSDVPKGDLYADADDHFGWVAWKGLVRSHPKVVENFYRAIG</sequence>
<proteinExistence type="predicted"/>
<evidence type="ECO:0000313" key="2">
    <source>
        <dbReference type="Proteomes" id="UP000245626"/>
    </source>
</evidence>
<name>A0ACD0NSH9_9BASI</name>
<evidence type="ECO:0000313" key="1">
    <source>
        <dbReference type="EMBL" id="PWN48782.1"/>
    </source>
</evidence>
<gene>
    <name evidence="1" type="ORF">IE53DRAFT_389012</name>
</gene>
<dbReference type="EMBL" id="KZ820144">
    <property type="protein sequence ID" value="PWN48782.1"/>
    <property type="molecule type" value="Genomic_DNA"/>
</dbReference>
<accession>A0ACD0NSH9</accession>
<keyword evidence="2" id="KW-1185">Reference proteome</keyword>